<proteinExistence type="predicted"/>
<keyword evidence="2" id="KW-1185">Reference proteome</keyword>
<name>A0A0B7GU33_TREPH</name>
<reference evidence="2" key="1">
    <citation type="submission" date="2015-01" db="EMBL/GenBank/DDBJ databases">
        <authorList>
            <person name="Manzoor Shahid"/>
            <person name="Zubair Saima"/>
        </authorList>
    </citation>
    <scope>NUCLEOTIDE SEQUENCE [LARGE SCALE GENOMIC DNA]</scope>
    <source>
        <strain evidence="2">V1</strain>
    </source>
</reference>
<dbReference type="EMBL" id="CDNC01000023">
    <property type="protein sequence ID" value="CEM62174.1"/>
    <property type="molecule type" value="Genomic_DNA"/>
</dbReference>
<evidence type="ECO:0000313" key="2">
    <source>
        <dbReference type="Proteomes" id="UP000042527"/>
    </source>
</evidence>
<evidence type="ECO:0000313" key="1">
    <source>
        <dbReference type="EMBL" id="CEM62174.1"/>
    </source>
</evidence>
<accession>A0A0B7GU33</accession>
<organism evidence="1 2">
    <name type="scientific">Treponema phagedenis</name>
    <dbReference type="NCBI Taxonomy" id="162"/>
    <lineage>
        <taxon>Bacteria</taxon>
        <taxon>Pseudomonadati</taxon>
        <taxon>Spirochaetota</taxon>
        <taxon>Spirochaetia</taxon>
        <taxon>Spirochaetales</taxon>
        <taxon>Treponemataceae</taxon>
        <taxon>Treponema</taxon>
    </lineage>
</organism>
<protein>
    <submittedName>
        <fullName evidence="1">Uncharacterized protein</fullName>
    </submittedName>
</protein>
<dbReference type="AlphaFoldDB" id="A0A0B7GU33"/>
<gene>
    <name evidence="1" type="ORF">TPHV1_30069</name>
</gene>
<dbReference type="Proteomes" id="UP000042527">
    <property type="component" value="Unassembled WGS sequence"/>
</dbReference>
<sequence>MEWTARFFHLMLDVKIEKLRPYEYGVAEYCIEGLFSPYF</sequence>